<evidence type="ECO:0000313" key="3">
    <source>
        <dbReference type="Proteomes" id="UP000000253"/>
    </source>
</evidence>
<dbReference type="GeneID" id="4928926"/>
<dbReference type="HOGENOM" id="CLU_061127_0_0_2"/>
<protein>
    <submittedName>
        <fullName evidence="2">UDP-N-acetylglucosamine 2-epimerase</fullName>
    </submittedName>
</protein>
<dbReference type="InterPro" id="IPR020004">
    <property type="entry name" value="UDP-GlcNAc_Epase"/>
</dbReference>
<evidence type="ECO:0000259" key="1">
    <source>
        <dbReference type="Pfam" id="PF02350"/>
    </source>
</evidence>
<dbReference type="PANTHER" id="PTHR43174">
    <property type="entry name" value="UDP-N-ACETYLGLUCOSAMINE 2-EPIMERASE"/>
    <property type="match status" value="1"/>
</dbReference>
<dbReference type="STRING" id="402880.MmarC5_0504"/>
<organism evidence="2 3">
    <name type="scientific">Methanococcus maripaludis (strain C5 / ATCC BAA-1333)</name>
    <dbReference type="NCBI Taxonomy" id="402880"/>
    <lineage>
        <taxon>Archaea</taxon>
        <taxon>Methanobacteriati</taxon>
        <taxon>Methanobacteriota</taxon>
        <taxon>Methanomada group</taxon>
        <taxon>Methanococci</taxon>
        <taxon>Methanococcales</taxon>
        <taxon>Methanococcaceae</taxon>
        <taxon>Methanococcus</taxon>
    </lineage>
</organism>
<sequence>MCDVAFITESRSEYSLMSKALIELKKYVDIKIIATGMHLSPHFGNTVSDIENDGFDVEKVDALFDSNSLGGMLKTMGMEIYGITQVVEKLNPKLIFVEGDRCAALVGALIGAHLNIPVVHHGGGDVSDSIDNKLRNATSIFANYHLVGNLESYINLLKMGIDKNKIFVTGEPGIDDIILENYSKKDTIIEKYGIKTDENLLLLIFHPNTNENEEVKTQIKEILDAILELNIPTISVYSNSDAGGTEINKMLDEYSKKSKNISVYAHISRKDFLGLMNLCSAMVGNSSSGLVELPSFKKPFVNIGNRQKGRLKTKNVIETNFDKTEIKKAVHKAIYDENFKKDLNNLENPYGKGKSYSKINEIILKILNNEM</sequence>
<dbReference type="Proteomes" id="UP000000253">
    <property type="component" value="Chromosome"/>
</dbReference>
<accession>A4FX89</accession>
<dbReference type="SUPFAM" id="SSF53756">
    <property type="entry name" value="UDP-Glycosyltransferase/glycogen phosphorylase"/>
    <property type="match status" value="1"/>
</dbReference>
<dbReference type="InterPro" id="IPR003331">
    <property type="entry name" value="UDP_GlcNAc_Epimerase_2_dom"/>
</dbReference>
<dbReference type="PANTHER" id="PTHR43174:SF3">
    <property type="entry name" value="UDP-N-ACETYLGLUCOSAMINE 2-EPIMERASE"/>
    <property type="match status" value="1"/>
</dbReference>
<proteinExistence type="predicted"/>
<dbReference type="EMBL" id="CP000609">
    <property type="protein sequence ID" value="ABO34818.1"/>
    <property type="molecule type" value="Genomic_DNA"/>
</dbReference>
<feature type="domain" description="UDP-N-acetylglucosamine 2-epimerase" evidence="1">
    <location>
        <begin position="25"/>
        <end position="363"/>
    </location>
</feature>
<dbReference type="GO" id="GO:0006047">
    <property type="term" value="P:UDP-N-acetylglucosamine metabolic process"/>
    <property type="evidence" value="ECO:0007669"/>
    <property type="project" value="InterPro"/>
</dbReference>
<name>A4FX89_METM5</name>
<dbReference type="Pfam" id="PF02350">
    <property type="entry name" value="Epimerase_2"/>
    <property type="match status" value="1"/>
</dbReference>
<reference evidence="2 3" key="1">
    <citation type="submission" date="2007-03" db="EMBL/GenBank/DDBJ databases">
        <title>Complete sequence of chromosome of Methanococcus maripaludis C5.</title>
        <authorList>
            <consortium name="US DOE Joint Genome Institute"/>
            <person name="Copeland A."/>
            <person name="Lucas S."/>
            <person name="Lapidus A."/>
            <person name="Barry K."/>
            <person name="Glavina del Rio T."/>
            <person name="Dalin E."/>
            <person name="Tice H."/>
            <person name="Pitluck S."/>
            <person name="Chertkov O."/>
            <person name="Brettin T."/>
            <person name="Bruce D."/>
            <person name="Han C."/>
            <person name="Detter J.C."/>
            <person name="Schmutz J."/>
            <person name="Larimer F."/>
            <person name="Land M."/>
            <person name="Hauser L."/>
            <person name="Kyrpides N."/>
            <person name="Mikhailova N."/>
            <person name="Sieprawska-Lupa M."/>
            <person name="Whitman W.B."/>
            <person name="Richardson P."/>
        </authorList>
    </citation>
    <scope>NUCLEOTIDE SEQUENCE [LARGE SCALE GENOMIC DNA]</scope>
    <source>
        <strain evidence="3">C5 / ATCC BAA-1333</strain>
    </source>
</reference>
<dbReference type="RefSeq" id="WP_011868273.1">
    <property type="nucleotide sequence ID" value="NC_009135.1"/>
</dbReference>
<dbReference type="OrthoDB" id="7018at2157"/>
<gene>
    <name evidence="2" type="ordered locus">MmarC5_0504</name>
</gene>
<dbReference type="KEGG" id="mmq:MmarC5_0504"/>
<dbReference type="Gene3D" id="3.40.50.2000">
    <property type="entry name" value="Glycogen Phosphorylase B"/>
    <property type="match status" value="2"/>
</dbReference>
<dbReference type="AlphaFoldDB" id="A4FX89"/>
<dbReference type="InterPro" id="IPR029767">
    <property type="entry name" value="WecB-like"/>
</dbReference>
<dbReference type="GO" id="GO:0004553">
    <property type="term" value="F:hydrolase activity, hydrolyzing O-glycosyl compounds"/>
    <property type="evidence" value="ECO:0007669"/>
    <property type="project" value="InterPro"/>
</dbReference>
<dbReference type="NCBIfam" id="TIGR03568">
    <property type="entry name" value="NeuC_NnaA"/>
    <property type="match status" value="1"/>
</dbReference>
<dbReference type="eggNOG" id="arCOG01392">
    <property type="taxonomic scope" value="Archaea"/>
</dbReference>
<evidence type="ECO:0000313" key="2">
    <source>
        <dbReference type="EMBL" id="ABO34818.1"/>
    </source>
</evidence>